<dbReference type="OrthoDB" id="9775255at2"/>
<evidence type="ECO:0000256" key="6">
    <source>
        <dbReference type="ARBA" id="ARBA00023102"/>
    </source>
</evidence>
<evidence type="ECO:0000256" key="2">
    <source>
        <dbReference type="ARBA" id="ARBA00009152"/>
    </source>
</evidence>
<accession>D5U7Y5</accession>
<comment type="catalytic activity">
    <reaction evidence="7 8">
        <text>L-histidinol phosphate + H2O = L-histidinol + phosphate</text>
        <dbReference type="Rhea" id="RHEA:14465"/>
        <dbReference type="ChEBI" id="CHEBI:15377"/>
        <dbReference type="ChEBI" id="CHEBI:43474"/>
        <dbReference type="ChEBI" id="CHEBI:57699"/>
        <dbReference type="ChEBI" id="CHEBI:57980"/>
        <dbReference type="EC" id="3.1.3.15"/>
    </reaction>
</comment>
<evidence type="ECO:0000313" key="11">
    <source>
        <dbReference type="Proteomes" id="UP000001915"/>
    </source>
</evidence>
<dbReference type="AlphaFoldDB" id="D5U7Y5"/>
<dbReference type="InterPro" id="IPR004013">
    <property type="entry name" value="PHP_dom"/>
</dbReference>
<protein>
    <recommendedName>
        <fullName evidence="3 8">Histidinol-phosphatase</fullName>
        <shortName evidence="8">HolPase</shortName>
        <ecNumber evidence="3 8">3.1.3.15</ecNumber>
    </recommendedName>
</protein>
<comment type="pathway">
    <text evidence="1 8">Amino-acid biosynthesis; L-histidine biosynthesis; L-histidine from 5-phospho-alpha-D-ribose 1-diphosphate: step 8/9.</text>
</comment>
<evidence type="ECO:0000256" key="1">
    <source>
        <dbReference type="ARBA" id="ARBA00004970"/>
    </source>
</evidence>
<keyword evidence="4 8" id="KW-0028">Amino-acid biosynthesis</keyword>
<evidence type="ECO:0000256" key="3">
    <source>
        <dbReference type="ARBA" id="ARBA00013085"/>
    </source>
</evidence>
<dbReference type="STRING" id="526224.Bmur_0709"/>
<dbReference type="Proteomes" id="UP000001915">
    <property type="component" value="Chromosome"/>
</dbReference>
<dbReference type="CDD" id="cd12110">
    <property type="entry name" value="PHP_HisPPase_Hisj_like"/>
    <property type="match status" value="1"/>
</dbReference>
<dbReference type="Pfam" id="PF02811">
    <property type="entry name" value="PHP"/>
    <property type="match status" value="1"/>
</dbReference>
<dbReference type="SUPFAM" id="SSF89550">
    <property type="entry name" value="PHP domain-like"/>
    <property type="match status" value="1"/>
</dbReference>
<dbReference type="GO" id="GO:0000105">
    <property type="term" value="P:L-histidine biosynthetic process"/>
    <property type="evidence" value="ECO:0007669"/>
    <property type="project" value="UniProtKB-UniRule"/>
</dbReference>
<feature type="domain" description="PHP" evidence="9">
    <location>
        <begin position="7"/>
        <end position="202"/>
    </location>
</feature>
<dbReference type="Gene3D" id="3.20.20.140">
    <property type="entry name" value="Metal-dependent hydrolases"/>
    <property type="match status" value="1"/>
</dbReference>
<keyword evidence="6 8" id="KW-0368">Histidine biosynthesis</keyword>
<dbReference type="InterPro" id="IPR016195">
    <property type="entry name" value="Pol/histidinol_Pase-like"/>
</dbReference>
<sequence length="278" mass="32453">MKYISNLHTHTIYCDGKNTVEENIEAAINKGLISIGFSGHSHFDEDDTSMSRENTFKYLENIKKAKDIYKDKIEVYLGIEGDYYSNLNKDTDKEMGLDYRIGSVHYVDDGKGNYFPIDMSKESFNDTINYFGNIREVIYRYYDNVIKMIEKQNPDIIGHLDLVRKYNLNKEYFTEEEDWYLKKIDEVVEVIKKSGSIAEINTKIMNKNNLNAHYPNKNTIKKLLENNIPIMINSDAHNANNIDHCYKEVIEELKKLGFSNIKVLYDNTFNDVSIDNIL</sequence>
<comment type="similarity">
    <text evidence="2 8">Belongs to the PHP hydrolase family. HisK subfamily.</text>
</comment>
<evidence type="ECO:0000256" key="4">
    <source>
        <dbReference type="ARBA" id="ARBA00022605"/>
    </source>
</evidence>
<evidence type="ECO:0000313" key="10">
    <source>
        <dbReference type="EMBL" id="ADG70808.1"/>
    </source>
</evidence>
<dbReference type="EC" id="3.1.3.15" evidence="3 8"/>
<dbReference type="NCBIfam" id="TIGR01856">
    <property type="entry name" value="hisJ_fam"/>
    <property type="match status" value="1"/>
</dbReference>
<evidence type="ECO:0000256" key="7">
    <source>
        <dbReference type="ARBA" id="ARBA00049158"/>
    </source>
</evidence>
<dbReference type="EMBL" id="CP001959">
    <property type="protein sequence ID" value="ADG70808.1"/>
    <property type="molecule type" value="Genomic_DNA"/>
</dbReference>
<gene>
    <name evidence="10" type="ordered locus">Bmur_0709</name>
</gene>
<dbReference type="KEGG" id="brm:Bmur_0709"/>
<dbReference type="UniPathway" id="UPA00031">
    <property type="reaction ID" value="UER00013"/>
</dbReference>
<name>D5U7Y5_BRAM5</name>
<keyword evidence="5 8" id="KW-0378">Hydrolase</keyword>
<dbReference type="HOGENOM" id="CLU_054611_2_1_12"/>
<evidence type="ECO:0000256" key="5">
    <source>
        <dbReference type="ARBA" id="ARBA00022801"/>
    </source>
</evidence>
<dbReference type="GO" id="GO:0004401">
    <property type="term" value="F:histidinol-phosphatase activity"/>
    <property type="evidence" value="ECO:0007669"/>
    <property type="project" value="UniProtKB-UniRule"/>
</dbReference>
<dbReference type="RefSeq" id="WP_013113234.1">
    <property type="nucleotide sequence ID" value="NC_014150.1"/>
</dbReference>
<dbReference type="GO" id="GO:0005737">
    <property type="term" value="C:cytoplasm"/>
    <property type="evidence" value="ECO:0007669"/>
    <property type="project" value="TreeGrafter"/>
</dbReference>
<dbReference type="eggNOG" id="COG1387">
    <property type="taxonomic scope" value="Bacteria"/>
</dbReference>
<proteinExistence type="inferred from homology"/>
<reference evidence="10 11" key="1">
    <citation type="journal article" date="2010" name="Stand. Genomic Sci.">
        <title>Complete genome sequence of Brachyspira murdochii type strain (56-150).</title>
        <authorList>
            <person name="Pati A."/>
            <person name="Sikorski J."/>
            <person name="Gronow S."/>
            <person name="Munk C."/>
            <person name="Lapidus A."/>
            <person name="Copeland A."/>
            <person name="Glavina Del Tio T."/>
            <person name="Nolan M."/>
            <person name="Lucas S."/>
            <person name="Chen F."/>
            <person name="Tice H."/>
            <person name="Cheng J.F."/>
            <person name="Han C."/>
            <person name="Detter J.C."/>
            <person name="Bruce D."/>
            <person name="Tapia R."/>
            <person name="Goodwin L."/>
            <person name="Pitluck S."/>
            <person name="Liolios K."/>
            <person name="Ivanova N."/>
            <person name="Mavromatis K."/>
            <person name="Mikhailova N."/>
            <person name="Chen A."/>
            <person name="Palaniappan K."/>
            <person name="Land M."/>
            <person name="Hauser L."/>
            <person name="Chang Y.J."/>
            <person name="Jeffries C.D."/>
            <person name="Spring S."/>
            <person name="Rohde M."/>
            <person name="Goker M."/>
            <person name="Bristow J."/>
            <person name="Eisen J.A."/>
            <person name="Markowitz V."/>
            <person name="Hugenholtz P."/>
            <person name="Kyrpides N.C."/>
            <person name="Klenk H.P."/>
        </authorList>
    </citation>
    <scope>NUCLEOTIDE SEQUENCE [LARGE SCALE GENOMIC DNA]</scope>
    <source>
        <strain evidence="11">ATCC 51284 / DSM 12563 / 56-150</strain>
    </source>
</reference>
<evidence type="ECO:0000256" key="8">
    <source>
        <dbReference type="RuleBase" id="RU366003"/>
    </source>
</evidence>
<organism evidence="10 11">
    <name type="scientific">Brachyspira murdochii (strain ATCC 51284 / DSM 12563 / 56-150)</name>
    <name type="common">Serpulina murdochii</name>
    <dbReference type="NCBI Taxonomy" id="526224"/>
    <lineage>
        <taxon>Bacteria</taxon>
        <taxon>Pseudomonadati</taxon>
        <taxon>Spirochaetota</taxon>
        <taxon>Spirochaetia</taxon>
        <taxon>Brachyspirales</taxon>
        <taxon>Brachyspiraceae</taxon>
        <taxon>Brachyspira</taxon>
    </lineage>
</organism>
<dbReference type="PANTHER" id="PTHR21039">
    <property type="entry name" value="HISTIDINOL PHOSPHATASE-RELATED"/>
    <property type="match status" value="1"/>
</dbReference>
<dbReference type="PANTHER" id="PTHR21039:SF0">
    <property type="entry name" value="HISTIDINOL-PHOSPHATASE"/>
    <property type="match status" value="1"/>
</dbReference>
<evidence type="ECO:0000259" key="9">
    <source>
        <dbReference type="Pfam" id="PF02811"/>
    </source>
</evidence>
<dbReference type="InterPro" id="IPR010140">
    <property type="entry name" value="Histidinol_P_phosphatase_HisJ"/>
</dbReference>